<evidence type="ECO:0000256" key="1">
    <source>
        <dbReference type="SAM" id="SignalP"/>
    </source>
</evidence>
<protein>
    <submittedName>
        <fullName evidence="2">Uncharacterized protein</fullName>
    </submittedName>
</protein>
<feature type="signal peptide" evidence="1">
    <location>
        <begin position="1"/>
        <end position="27"/>
    </location>
</feature>
<proteinExistence type="predicted"/>
<sequence>MTFPLRTSALAAVLSLTAVLAWAPAHAAPIGMADYAAGKAKIDADFQTEKLACRAMTGNTKDVCQEEAKAKEKNARAALEFGHTGKAADEKKMLTVQADTAYDVAKEKCDDQAGNAKDVCVQQAKTTHTKAIAELKLVKAVAAAGQDATEAQREADLKLANEKCDALAGDAKSSCQSTAKARYGKS</sequence>
<evidence type="ECO:0000313" key="2">
    <source>
        <dbReference type="EMBL" id="GCL64599.1"/>
    </source>
</evidence>
<keyword evidence="1" id="KW-0732">Signal</keyword>
<keyword evidence="3" id="KW-1185">Reference proteome</keyword>
<organism evidence="2 3">
    <name type="scientific">Pseudaquabacterium pictum</name>
    <dbReference type="NCBI Taxonomy" id="2315236"/>
    <lineage>
        <taxon>Bacteria</taxon>
        <taxon>Pseudomonadati</taxon>
        <taxon>Pseudomonadota</taxon>
        <taxon>Betaproteobacteria</taxon>
        <taxon>Burkholderiales</taxon>
        <taxon>Sphaerotilaceae</taxon>
        <taxon>Pseudaquabacterium</taxon>
    </lineage>
</organism>
<comment type="caution">
    <text evidence="2">The sequence shown here is derived from an EMBL/GenBank/DDBJ whole genome shotgun (WGS) entry which is preliminary data.</text>
</comment>
<reference evidence="3" key="1">
    <citation type="submission" date="2019-03" db="EMBL/GenBank/DDBJ databases">
        <title>Aquabacterium pictum sp.nov., the first bacteriochlorophyll a-containing freshwater bacterium in the genus Aquabacterium of the class Betaproteobacteria.</title>
        <authorList>
            <person name="Hirose S."/>
            <person name="Tank M."/>
            <person name="Hara E."/>
            <person name="Tamaki H."/>
            <person name="Takaichi S."/>
            <person name="Haruta S."/>
            <person name="Hanada S."/>
        </authorList>
    </citation>
    <scope>NUCLEOTIDE SEQUENCE [LARGE SCALE GENOMIC DNA]</scope>
    <source>
        <strain evidence="3">W35</strain>
    </source>
</reference>
<name>A0A480ASF9_9BURK</name>
<dbReference type="Proteomes" id="UP000301751">
    <property type="component" value="Unassembled WGS sequence"/>
</dbReference>
<dbReference type="OrthoDB" id="5769605at2"/>
<feature type="chain" id="PRO_5019797254" evidence="1">
    <location>
        <begin position="28"/>
        <end position="186"/>
    </location>
</feature>
<dbReference type="EMBL" id="BJCL01000010">
    <property type="protein sequence ID" value="GCL64599.1"/>
    <property type="molecule type" value="Genomic_DNA"/>
</dbReference>
<evidence type="ECO:0000313" key="3">
    <source>
        <dbReference type="Proteomes" id="UP000301751"/>
    </source>
</evidence>
<dbReference type="AlphaFoldDB" id="A0A480ASF9"/>
<gene>
    <name evidence="2" type="ORF">AQPW35_36800</name>
</gene>
<dbReference type="RefSeq" id="WP_137734326.1">
    <property type="nucleotide sequence ID" value="NZ_BJCL01000010.1"/>
</dbReference>
<accession>A0A480ASF9</accession>